<sequence>MNQVTKNKIIGIVMIVMGFFFLFLSGVIFWGIQNDKSESIKTIATVVDYETSLYDGRTEYQSIFEYQNEDGTIIQFKDAIANSEPRFEINEDVEILYIPNEKNSEQINTIFTIYLLPVIFFVLGFGSSFLGYQVFKNKVVLYKV</sequence>
<dbReference type="RefSeq" id="WP_014798690.1">
    <property type="nucleotide sequence ID" value="NC_018018.1"/>
</dbReference>
<keyword evidence="1" id="KW-0472">Membrane</keyword>
<feature type="transmembrane region" description="Helical" evidence="1">
    <location>
        <begin position="12"/>
        <end position="32"/>
    </location>
</feature>
<protein>
    <recommendedName>
        <fullName evidence="4">DUF3592 domain-containing protein</fullName>
    </recommendedName>
</protein>
<name>I4AMS1_BERLS</name>
<keyword evidence="1" id="KW-0812">Transmembrane</keyword>
<reference evidence="3" key="1">
    <citation type="submission" date="2012-06" db="EMBL/GenBank/DDBJ databases">
        <title>The complete genome of Flexibacter litoralis DSM 6794.</title>
        <authorList>
            <person name="Lucas S."/>
            <person name="Copeland A."/>
            <person name="Lapidus A."/>
            <person name="Glavina del Rio T."/>
            <person name="Dalin E."/>
            <person name="Tice H."/>
            <person name="Bruce D."/>
            <person name="Goodwin L."/>
            <person name="Pitluck S."/>
            <person name="Peters L."/>
            <person name="Ovchinnikova G."/>
            <person name="Lu M."/>
            <person name="Kyrpides N."/>
            <person name="Mavromatis K."/>
            <person name="Ivanova N."/>
            <person name="Brettin T."/>
            <person name="Detter J.C."/>
            <person name="Han C."/>
            <person name="Larimer F."/>
            <person name="Land M."/>
            <person name="Hauser L."/>
            <person name="Markowitz V."/>
            <person name="Cheng J.-F."/>
            <person name="Hugenholtz P."/>
            <person name="Woyke T."/>
            <person name="Wu D."/>
            <person name="Spring S."/>
            <person name="Lang E."/>
            <person name="Kopitz M."/>
            <person name="Brambilla E."/>
            <person name="Klenk H.-P."/>
            <person name="Eisen J.A."/>
        </authorList>
    </citation>
    <scope>NUCLEOTIDE SEQUENCE [LARGE SCALE GENOMIC DNA]</scope>
    <source>
        <strain evidence="3">ATCC 23117 / DSM 6794 / NBRC 15988 / NCIMB 1366 / Sio-4</strain>
    </source>
</reference>
<keyword evidence="1" id="KW-1133">Transmembrane helix</keyword>
<dbReference type="KEGG" id="fli:Fleli_2906"/>
<evidence type="ECO:0008006" key="4">
    <source>
        <dbReference type="Google" id="ProtNLM"/>
    </source>
</evidence>
<dbReference type="HOGENOM" id="CLU_1793617_0_0_10"/>
<organism evidence="2 3">
    <name type="scientific">Bernardetia litoralis (strain ATCC 23117 / DSM 6794 / NBRC 15988 / NCIMB 1366 / Fx l1 / Sio-4)</name>
    <name type="common">Flexibacter litoralis</name>
    <dbReference type="NCBI Taxonomy" id="880071"/>
    <lineage>
        <taxon>Bacteria</taxon>
        <taxon>Pseudomonadati</taxon>
        <taxon>Bacteroidota</taxon>
        <taxon>Cytophagia</taxon>
        <taxon>Cytophagales</taxon>
        <taxon>Bernardetiaceae</taxon>
        <taxon>Bernardetia</taxon>
    </lineage>
</organism>
<dbReference type="Proteomes" id="UP000006054">
    <property type="component" value="Chromosome"/>
</dbReference>
<accession>I4AMS1</accession>
<evidence type="ECO:0000313" key="3">
    <source>
        <dbReference type="Proteomes" id="UP000006054"/>
    </source>
</evidence>
<dbReference type="EMBL" id="CP003345">
    <property type="protein sequence ID" value="AFM05256.1"/>
    <property type="molecule type" value="Genomic_DNA"/>
</dbReference>
<evidence type="ECO:0000313" key="2">
    <source>
        <dbReference type="EMBL" id="AFM05256.1"/>
    </source>
</evidence>
<dbReference type="AlphaFoldDB" id="I4AMS1"/>
<gene>
    <name evidence="2" type="ordered locus">Fleli_2906</name>
</gene>
<evidence type="ECO:0000256" key="1">
    <source>
        <dbReference type="SAM" id="Phobius"/>
    </source>
</evidence>
<feature type="transmembrane region" description="Helical" evidence="1">
    <location>
        <begin position="111"/>
        <end position="135"/>
    </location>
</feature>
<proteinExistence type="predicted"/>
<keyword evidence="3" id="KW-1185">Reference proteome</keyword>